<gene>
    <name evidence="2" type="primary">SPBC776.07_1</name>
    <name evidence="2" type="ORF">g.119380</name>
</gene>
<organism evidence="2">
    <name type="scientific">Anthurium amnicola</name>
    <dbReference type="NCBI Taxonomy" id="1678845"/>
    <lineage>
        <taxon>Eukaryota</taxon>
        <taxon>Viridiplantae</taxon>
        <taxon>Streptophyta</taxon>
        <taxon>Embryophyta</taxon>
        <taxon>Tracheophyta</taxon>
        <taxon>Spermatophyta</taxon>
        <taxon>Magnoliopsida</taxon>
        <taxon>Liliopsida</taxon>
        <taxon>Araceae</taxon>
        <taxon>Pothoideae</taxon>
        <taxon>Potheae</taxon>
        <taxon>Anthurium</taxon>
    </lineage>
</organism>
<name>A0A1D1YHA6_9ARAE</name>
<evidence type="ECO:0000313" key="2">
    <source>
        <dbReference type="EMBL" id="JAT54013.1"/>
    </source>
</evidence>
<dbReference type="InterPro" id="IPR036561">
    <property type="entry name" value="MAM33_sf"/>
</dbReference>
<reference evidence="2" key="1">
    <citation type="submission" date="2015-07" db="EMBL/GenBank/DDBJ databases">
        <title>Transcriptome Assembly of Anthurium amnicola.</title>
        <authorList>
            <person name="Suzuki J."/>
        </authorList>
    </citation>
    <scope>NUCLEOTIDE SEQUENCE</scope>
</reference>
<sequence length="202" mass="22137">MERGWAGSPVYARQISAASSSTGSSSPGMSPGHHRSASAAGALSSIKRTQNVAAKKAAARLAQVMASQNAADKDEDEDEDGDEGINQLFLHVDVSKPGREEALHFLCGLYPDAIGIHSVCLRPKVIGPGSLRKYSGRIFQELDQKMRDAFHIYVEERGLNESLFPFLQAWLYVKDHRNLMRWFKSVGTFVSEHQTTSTAISS</sequence>
<accession>A0A1D1YHA6</accession>
<dbReference type="AlphaFoldDB" id="A0A1D1YHA6"/>
<dbReference type="GO" id="GO:0005759">
    <property type="term" value="C:mitochondrial matrix"/>
    <property type="evidence" value="ECO:0007669"/>
    <property type="project" value="InterPro"/>
</dbReference>
<dbReference type="PANTHER" id="PTHR31365">
    <property type="entry name" value="EXPRESSED PROTEIN"/>
    <property type="match status" value="1"/>
</dbReference>
<dbReference type="Pfam" id="PF02330">
    <property type="entry name" value="MAM33"/>
    <property type="match status" value="1"/>
</dbReference>
<feature type="compositionally biased region" description="Low complexity" evidence="1">
    <location>
        <begin position="16"/>
        <end position="31"/>
    </location>
</feature>
<dbReference type="InterPro" id="IPR003428">
    <property type="entry name" value="MAM33"/>
</dbReference>
<dbReference type="SUPFAM" id="SSF54529">
    <property type="entry name" value="Mitochondrial glycoprotein MAM33-like"/>
    <property type="match status" value="1"/>
</dbReference>
<dbReference type="EMBL" id="GDJX01013923">
    <property type="protein sequence ID" value="JAT54013.1"/>
    <property type="molecule type" value="Transcribed_RNA"/>
</dbReference>
<dbReference type="Gene3D" id="3.10.280.10">
    <property type="entry name" value="Mitochondrial glycoprotein"/>
    <property type="match status" value="1"/>
</dbReference>
<protein>
    <submittedName>
        <fullName evidence="2">Mitochondrial acidic protein mam33</fullName>
    </submittedName>
</protein>
<evidence type="ECO:0000256" key="1">
    <source>
        <dbReference type="SAM" id="MobiDB-lite"/>
    </source>
</evidence>
<dbReference type="PANTHER" id="PTHR31365:SF2">
    <property type="entry name" value="OS01G0771100 PROTEIN"/>
    <property type="match status" value="1"/>
</dbReference>
<feature type="region of interest" description="Disordered" evidence="1">
    <location>
        <begin position="16"/>
        <end position="43"/>
    </location>
</feature>
<proteinExistence type="predicted"/>